<evidence type="ECO:0000313" key="3">
    <source>
        <dbReference type="EMBL" id="TWJ31082.1"/>
    </source>
</evidence>
<accession>A0A562WLL8</accession>
<feature type="compositionally biased region" description="Pro residues" evidence="1">
    <location>
        <begin position="439"/>
        <end position="448"/>
    </location>
</feature>
<name>A0A562WLL8_9ACTN</name>
<evidence type="ECO:0000313" key="4">
    <source>
        <dbReference type="Proteomes" id="UP000319728"/>
    </source>
</evidence>
<comment type="caution">
    <text evidence="3">The sequence shown here is derived from an EMBL/GenBank/DDBJ whole genome shotgun (WGS) entry which is preliminary data.</text>
</comment>
<dbReference type="Proteomes" id="UP000319728">
    <property type="component" value="Unassembled WGS sequence"/>
</dbReference>
<dbReference type="EMBL" id="VLLP01000001">
    <property type="protein sequence ID" value="TWJ31082.1"/>
    <property type="molecule type" value="Genomic_DNA"/>
</dbReference>
<evidence type="ECO:0000256" key="2">
    <source>
        <dbReference type="SAM" id="SignalP"/>
    </source>
</evidence>
<evidence type="ECO:0000256" key="1">
    <source>
        <dbReference type="SAM" id="MobiDB-lite"/>
    </source>
</evidence>
<dbReference type="Gene3D" id="3.20.20.80">
    <property type="entry name" value="Glycosidases"/>
    <property type="match status" value="1"/>
</dbReference>
<dbReference type="OrthoDB" id="8611574at2"/>
<feature type="compositionally biased region" description="Low complexity" evidence="1">
    <location>
        <begin position="449"/>
        <end position="462"/>
    </location>
</feature>
<organism evidence="3 4">
    <name type="scientific">Micromonospora sagamiensis</name>
    <dbReference type="NCBI Taxonomy" id="47875"/>
    <lineage>
        <taxon>Bacteria</taxon>
        <taxon>Bacillati</taxon>
        <taxon>Actinomycetota</taxon>
        <taxon>Actinomycetes</taxon>
        <taxon>Micromonosporales</taxon>
        <taxon>Micromonosporaceae</taxon>
        <taxon>Micromonospora</taxon>
    </lineage>
</organism>
<keyword evidence="2" id="KW-0732">Signal</keyword>
<dbReference type="AlphaFoldDB" id="A0A562WLL8"/>
<protein>
    <recommendedName>
        <fullName evidence="5">Glycosyl hydrolase family 99</fullName>
    </recommendedName>
</protein>
<evidence type="ECO:0008006" key="5">
    <source>
        <dbReference type="Google" id="ProtNLM"/>
    </source>
</evidence>
<keyword evidence="4" id="KW-1185">Reference proteome</keyword>
<reference evidence="3 4" key="1">
    <citation type="submission" date="2019-07" db="EMBL/GenBank/DDBJ databases">
        <title>R&amp;d 2014.</title>
        <authorList>
            <person name="Klenk H.-P."/>
        </authorList>
    </citation>
    <scope>NUCLEOTIDE SEQUENCE [LARGE SCALE GENOMIC DNA]</scope>
    <source>
        <strain evidence="3 4">DSM 43912</strain>
    </source>
</reference>
<feature type="chain" id="PRO_5038401085" description="Glycosyl hydrolase family 99" evidence="2">
    <location>
        <begin position="22"/>
        <end position="462"/>
    </location>
</feature>
<feature type="signal peptide" evidence="2">
    <location>
        <begin position="1"/>
        <end position="21"/>
    </location>
</feature>
<sequence>MARRLVVVVTVLLTMVVPVVAPSSARSAPAVVGRSVHPGVAVDDFALTAAPASVTVTAGYPARFTIATTVVSGGSQPVTLRVTDLPAGVGAVFTPATVAAGESTRLALHTSISTRPGTFVLTVEGVGASVTRQVEVRLVVRAAAVVRAAFYYPWFPEAWRQQGLDPFTNYRPTRGLYQVDEATVRSQVAEMREGWITLGIASWFGRGSTTDRHWPAMMAGARNTGFSWAPYYEPESTSQPDAERIAEDLHYLRATYGGARSPLAVLPGKGMVVFVYNANDLTTELGCATVDRWNTARDLLARRYGETVHVNLKVFPGFRTCAGTPRVDGWHQYGPDRAESDFSAAPGEGSYTVSPGFWKAGLAYGQAPFLARNRDRWRSGLTRMNASGARWQLITTWNEWGEGTSIEASSGCRNPVPSGTWCDWSGDGLSEPVADLRDVPPPGAPAPTAPLSAAPPSASSGR</sequence>
<dbReference type="RefSeq" id="WP_145819643.1">
    <property type="nucleotide sequence ID" value="NZ_AP023438.1"/>
</dbReference>
<proteinExistence type="predicted"/>
<feature type="region of interest" description="Disordered" evidence="1">
    <location>
        <begin position="425"/>
        <end position="462"/>
    </location>
</feature>
<gene>
    <name evidence="3" type="ORF">JD81_04634</name>
</gene>